<name>A0ABU0W5E1_9GAMM</name>
<keyword evidence="1" id="KW-1133">Transmembrane helix</keyword>
<evidence type="ECO:0000313" key="2">
    <source>
        <dbReference type="EMBL" id="MDQ2068983.1"/>
    </source>
</evidence>
<evidence type="ECO:0000256" key="1">
    <source>
        <dbReference type="SAM" id="Phobius"/>
    </source>
</evidence>
<keyword evidence="1" id="KW-0472">Membrane</keyword>
<protein>
    <recommendedName>
        <fullName evidence="4">Transmembrane protein</fullName>
    </recommendedName>
</protein>
<dbReference type="RefSeq" id="WP_306727478.1">
    <property type="nucleotide sequence ID" value="NZ_JAVDDT010000002.1"/>
</dbReference>
<evidence type="ECO:0000313" key="3">
    <source>
        <dbReference type="Proteomes" id="UP001239019"/>
    </source>
</evidence>
<feature type="transmembrane region" description="Helical" evidence="1">
    <location>
        <begin position="108"/>
        <end position="126"/>
    </location>
</feature>
<feature type="transmembrane region" description="Helical" evidence="1">
    <location>
        <begin position="77"/>
        <end position="96"/>
    </location>
</feature>
<dbReference type="EMBL" id="JAVDDT010000002">
    <property type="protein sequence ID" value="MDQ2068983.1"/>
    <property type="molecule type" value="Genomic_DNA"/>
</dbReference>
<gene>
    <name evidence="2" type="ORF">RBH19_03755</name>
</gene>
<keyword evidence="3" id="KW-1185">Reference proteome</keyword>
<feature type="transmembrane region" description="Helical" evidence="1">
    <location>
        <begin position="43"/>
        <end position="65"/>
    </location>
</feature>
<evidence type="ECO:0008006" key="4">
    <source>
        <dbReference type="Google" id="ProtNLM"/>
    </source>
</evidence>
<comment type="caution">
    <text evidence="2">The sequence shown here is derived from an EMBL/GenBank/DDBJ whole genome shotgun (WGS) entry which is preliminary data.</text>
</comment>
<dbReference type="Proteomes" id="UP001239019">
    <property type="component" value="Unassembled WGS sequence"/>
</dbReference>
<organism evidence="2 3">
    <name type="scientific">Natronospira bacteriovora</name>
    <dbReference type="NCBI Taxonomy" id="3069753"/>
    <lineage>
        <taxon>Bacteria</taxon>
        <taxon>Pseudomonadati</taxon>
        <taxon>Pseudomonadota</taxon>
        <taxon>Gammaproteobacteria</taxon>
        <taxon>Natronospirales</taxon>
        <taxon>Natronospiraceae</taxon>
        <taxon>Natronospira</taxon>
    </lineage>
</organism>
<reference evidence="2 3" key="1">
    <citation type="submission" date="2023-08" db="EMBL/GenBank/DDBJ databases">
        <title>Whole-genome sequencing of halo(alkali)philic microorganisms from hypersaline lakes.</title>
        <authorList>
            <person name="Sorokin D.Y."/>
            <person name="Abbas B."/>
            <person name="Merkel A.Y."/>
        </authorList>
    </citation>
    <scope>NUCLEOTIDE SEQUENCE [LARGE SCALE GENOMIC DNA]</scope>
    <source>
        <strain evidence="2 3">AB-CW4</strain>
    </source>
</reference>
<sequence>MTLQTKKRRATLTFLGAMGFYVVALLLATWLQGSVLSEGAGHTLVALLPVAAVLLLVWASLRLFLCGDELERRAAGIAAVAILTVFSAGTLCWGILEAMAGLPAINPVWWGAFSLAGWSATYTLVWKRYQ</sequence>
<proteinExistence type="predicted"/>
<feature type="transmembrane region" description="Helical" evidence="1">
    <location>
        <begin position="12"/>
        <end position="31"/>
    </location>
</feature>
<accession>A0ABU0W5E1</accession>
<keyword evidence="1" id="KW-0812">Transmembrane</keyword>